<evidence type="ECO:0000313" key="2">
    <source>
        <dbReference type="EMBL" id="AKJ00556.1"/>
    </source>
</evidence>
<evidence type="ECO:0000256" key="1">
    <source>
        <dbReference type="ARBA" id="ARBA00023002"/>
    </source>
</evidence>
<evidence type="ECO:0000313" key="5">
    <source>
        <dbReference type="Proteomes" id="UP000256345"/>
    </source>
</evidence>
<keyword evidence="5" id="KW-1185">Reference proteome</keyword>
<dbReference type="KEGG" id="age:AA314_02182"/>
<reference evidence="3 5" key="2">
    <citation type="submission" date="2018-08" db="EMBL/GenBank/DDBJ databases">
        <title>Genomic Encyclopedia of Archaeal and Bacterial Type Strains, Phase II (KMG-II): from individual species to whole genera.</title>
        <authorList>
            <person name="Goeker M."/>
        </authorList>
    </citation>
    <scope>NUCLEOTIDE SEQUENCE [LARGE SCALE GENOMIC DNA]</scope>
    <source>
        <strain evidence="3 5">DSM 2261</strain>
    </source>
</reference>
<protein>
    <submittedName>
        <fullName evidence="3">NAD(P)-dependent dehydrogenase (Short-subunit alcohol dehydrogenase family)</fullName>
    </submittedName>
</protein>
<name>A0AAC8TDI5_9BACT</name>
<dbReference type="EMBL" id="CP011509">
    <property type="protein sequence ID" value="AKJ00556.1"/>
    <property type="molecule type" value="Genomic_DNA"/>
</dbReference>
<keyword evidence="1" id="KW-0560">Oxidoreductase</keyword>
<dbReference type="InterPro" id="IPR052228">
    <property type="entry name" value="Sec_Metab_Biosynth_Oxidored"/>
</dbReference>
<sequence length="298" mass="32411">MANFSGKPRSDLSIAPARELTLSGRKAVVVGGTDGLGREFARYLAARGASVTVVGRTFRDEGTPGIDFLKADLSLMAEGRRIGRTLPAEALDFVFLTTGIIAAPKREVTAEGLERDMAVSFLSRLAILRELAPRMAAAPLAGRTRPRLYVMGFPGTNEKGDLEDLNAERSYEPMRVHMSTVAGNEALVLEFARRYPTLDFHGLNPGLIQTKIRSNYLGEGSLKHRVVEWLIGLTMMSAEQYAQRMVPVLLSPSLEGRSPVMFNQKGRAIEASPALGDGYAGRFITASEQLVDRALSNT</sequence>
<reference evidence="2 4" key="1">
    <citation type="submission" date="2015-05" db="EMBL/GenBank/DDBJ databases">
        <title>Genome assembly of Archangium gephyra DSM 2261.</title>
        <authorList>
            <person name="Sharma G."/>
            <person name="Subramanian S."/>
        </authorList>
    </citation>
    <scope>NUCLEOTIDE SEQUENCE [LARGE SCALE GENOMIC DNA]</scope>
    <source>
        <strain evidence="2 4">DSM 2261</strain>
    </source>
</reference>
<dbReference type="GO" id="GO:0016491">
    <property type="term" value="F:oxidoreductase activity"/>
    <property type="evidence" value="ECO:0007669"/>
    <property type="project" value="UniProtKB-KW"/>
</dbReference>
<dbReference type="Gene3D" id="3.40.50.720">
    <property type="entry name" value="NAD(P)-binding Rossmann-like Domain"/>
    <property type="match status" value="1"/>
</dbReference>
<dbReference type="Proteomes" id="UP000035579">
    <property type="component" value="Chromosome"/>
</dbReference>
<dbReference type="PANTHER" id="PTHR47534">
    <property type="entry name" value="YALI0E05731P"/>
    <property type="match status" value="1"/>
</dbReference>
<evidence type="ECO:0000313" key="3">
    <source>
        <dbReference type="EMBL" id="REG32746.1"/>
    </source>
</evidence>
<dbReference type="Pfam" id="PF00106">
    <property type="entry name" value="adh_short"/>
    <property type="match status" value="1"/>
</dbReference>
<dbReference type="Proteomes" id="UP000256345">
    <property type="component" value="Unassembled WGS sequence"/>
</dbReference>
<dbReference type="InterPro" id="IPR002347">
    <property type="entry name" value="SDR_fam"/>
</dbReference>
<dbReference type="SUPFAM" id="SSF51735">
    <property type="entry name" value="NAD(P)-binding Rossmann-fold domains"/>
    <property type="match status" value="1"/>
</dbReference>
<gene>
    <name evidence="2" type="ORF">AA314_02182</name>
    <name evidence="3" type="ORF">ATI61_10433</name>
</gene>
<dbReference type="PANTHER" id="PTHR47534:SF3">
    <property type="entry name" value="ALCOHOL DEHYDROGENASE-LIKE C-TERMINAL DOMAIN-CONTAINING PROTEIN"/>
    <property type="match status" value="1"/>
</dbReference>
<dbReference type="InterPro" id="IPR036291">
    <property type="entry name" value="NAD(P)-bd_dom_sf"/>
</dbReference>
<organism evidence="2 4">
    <name type="scientific">Archangium gephyra</name>
    <dbReference type="NCBI Taxonomy" id="48"/>
    <lineage>
        <taxon>Bacteria</taxon>
        <taxon>Pseudomonadati</taxon>
        <taxon>Myxococcota</taxon>
        <taxon>Myxococcia</taxon>
        <taxon>Myxococcales</taxon>
        <taxon>Cystobacterineae</taxon>
        <taxon>Archangiaceae</taxon>
        <taxon>Archangium</taxon>
    </lineage>
</organism>
<evidence type="ECO:0000313" key="4">
    <source>
        <dbReference type="Proteomes" id="UP000035579"/>
    </source>
</evidence>
<dbReference type="RefSeq" id="WP_116120033.1">
    <property type="nucleotide sequence ID" value="NZ_CP011509.1"/>
</dbReference>
<dbReference type="EMBL" id="QUMU01000004">
    <property type="protein sequence ID" value="REG32746.1"/>
    <property type="molecule type" value="Genomic_DNA"/>
</dbReference>
<accession>A0AAC8TDI5</accession>
<proteinExistence type="predicted"/>
<dbReference type="AlphaFoldDB" id="A0AAC8TDI5"/>